<dbReference type="SMART" id="SM00086">
    <property type="entry name" value="PAC"/>
    <property type="match status" value="5"/>
</dbReference>
<feature type="domain" description="PAC" evidence="7">
    <location>
        <begin position="568"/>
        <end position="620"/>
    </location>
</feature>
<dbReference type="Gene3D" id="3.30.450.20">
    <property type="entry name" value="PAS domain"/>
    <property type="match status" value="2"/>
</dbReference>
<evidence type="ECO:0000256" key="4">
    <source>
        <dbReference type="ARBA" id="ARBA00022679"/>
    </source>
</evidence>
<evidence type="ECO:0000313" key="9">
    <source>
        <dbReference type="Proteomes" id="UP001557484"/>
    </source>
</evidence>
<dbReference type="InterPro" id="IPR013767">
    <property type="entry name" value="PAS_fold"/>
</dbReference>
<evidence type="ECO:0000256" key="1">
    <source>
        <dbReference type="ARBA" id="ARBA00000085"/>
    </source>
</evidence>
<evidence type="ECO:0000256" key="3">
    <source>
        <dbReference type="ARBA" id="ARBA00022553"/>
    </source>
</evidence>
<organism evidence="8 9">
    <name type="scientific">Zhongshania arctica</name>
    <dbReference type="NCBI Taxonomy" id="3238302"/>
    <lineage>
        <taxon>Bacteria</taxon>
        <taxon>Pseudomonadati</taxon>
        <taxon>Pseudomonadota</taxon>
        <taxon>Gammaproteobacteria</taxon>
        <taxon>Cellvibrionales</taxon>
        <taxon>Spongiibacteraceae</taxon>
        <taxon>Zhongshania</taxon>
    </lineage>
</organism>
<dbReference type="Gene3D" id="1.20.120.1640">
    <property type="match status" value="4"/>
</dbReference>
<feature type="domain" description="PAS" evidence="6">
    <location>
        <begin position="614"/>
        <end position="670"/>
    </location>
</feature>
<dbReference type="InterPro" id="IPR001610">
    <property type="entry name" value="PAC"/>
</dbReference>
<dbReference type="SMART" id="SM00091">
    <property type="entry name" value="PAS"/>
    <property type="match status" value="6"/>
</dbReference>
<reference evidence="8 9" key="1">
    <citation type="journal article" date="2011" name="Int. J. Syst. Evol. Microbiol.">
        <title>Zhongshania antarctica gen. nov., sp. nov. and Zhongshania guokunii sp. nov., gammaproteobacteria respectively isolated from coastal attached (fast) ice and surface seawater of the Antarctic.</title>
        <authorList>
            <person name="Li H.J."/>
            <person name="Zhang X.Y."/>
            <person name="Chen C.X."/>
            <person name="Zhang Y.J."/>
            <person name="Gao Z.M."/>
            <person name="Yu Y."/>
            <person name="Chen X.L."/>
            <person name="Chen B."/>
            <person name="Zhang Y.Z."/>
        </authorList>
    </citation>
    <scope>NUCLEOTIDE SEQUENCE [LARGE SCALE GENOMIC DNA]</scope>
    <source>
        <strain evidence="8 9">R06B22</strain>
    </source>
</reference>
<dbReference type="NCBIfam" id="TIGR00229">
    <property type="entry name" value="sensory_box"/>
    <property type="match status" value="6"/>
</dbReference>
<dbReference type="Pfam" id="PF13426">
    <property type="entry name" value="PAS_9"/>
    <property type="match status" value="5"/>
</dbReference>
<protein>
    <recommendedName>
        <fullName evidence="2">histidine kinase</fullName>
        <ecNumber evidence="2">2.7.13.3</ecNumber>
    </recommendedName>
</protein>
<feature type="domain" description="PAC" evidence="7">
    <location>
        <begin position="334"/>
        <end position="386"/>
    </location>
</feature>
<dbReference type="Pfam" id="PF00989">
    <property type="entry name" value="PAS"/>
    <property type="match status" value="1"/>
</dbReference>
<dbReference type="SUPFAM" id="SSF55785">
    <property type="entry name" value="PYP-like sensor domain (PAS domain)"/>
    <property type="match status" value="6"/>
</dbReference>
<dbReference type="RefSeq" id="WP_368376270.1">
    <property type="nucleotide sequence ID" value="NZ_JBFRYB010000001.1"/>
</dbReference>
<feature type="domain" description="PAS" evidence="6">
    <location>
        <begin position="128"/>
        <end position="180"/>
    </location>
</feature>
<name>A0ABV3TX29_9GAMM</name>
<keyword evidence="5" id="KW-0418">Kinase</keyword>
<dbReference type="PANTHER" id="PTHR43304:SF1">
    <property type="entry name" value="PAC DOMAIN-CONTAINING PROTEIN"/>
    <property type="match status" value="1"/>
</dbReference>
<dbReference type="InterPro" id="IPR000014">
    <property type="entry name" value="PAS"/>
</dbReference>
<sequence length="785" mass="85929">MLAKLFNEPDYRLMMESIIDTEIITLDVNGNVCSWNKGAENLKGYSAAEVMGRHISMFYTPEDIENDLASHELATAAETGRFQFEGWRVGKGDAKFWADIVLQPIKDSRGEVTGYIKLVRDMTERKYSEDKFRAAVEFAPTAMVMISSSGEIMLINGQTEKLFGYRREELIGKAVEVLLPAAMRSRHPSLRDGFFVDPAPRMMGGGGADLCGLHKDGQEVPVEIALNNITTIEGNFVLAAITDISERKRFGAKISEITAEADASQYARSLIEASLDPLVTISPEGIITDVNEGSINVTGVAREDLIGTDFSNYFTEPDKARAGYQLAFDKGLVTDYPLTVRHVDGKLTDVLYNASVYRDADGNVLGVFAAARDVTAQKQASQYARSLIEASLDPLVTISPEGKITDVNEGSINVTGVAREKLIGTDFSNYFTEPDKARAGYQEAFNKGTVTDYPLTVRHVDGKLTDVLYNASVYRDADGNVLGVFAAARDVTAQKQVSQYARSLIEASLDPLVTISPEGKITDVNDGSIKVTGVAREELIGTDFSNYFTEPDKARAGYQEAFNKGTVTDYPLTVRHVDGKLSDVLYNASVYRDADGNVLGVFAAARDVTAQKQASQYARSLIEASLDPLVTISPEGKITDVNEGSIKVTGVAREELIGTDFSNYFTEPDNARAGYQEAFNKGSVTDYPLTVRHIDGKLTDVLYNASVYRGTSGKVLGVFAAARDVTAQKQAEAELAERRVKEMERLAELERFQKLTVGRELKMIELKAEIAELKRQLPPEAVDGL</sequence>
<feature type="domain" description="PAC" evidence="7">
    <location>
        <begin position="451"/>
        <end position="503"/>
    </location>
</feature>
<dbReference type="InterPro" id="IPR035965">
    <property type="entry name" value="PAS-like_dom_sf"/>
</dbReference>
<dbReference type="PROSITE" id="PS50113">
    <property type="entry name" value="PAC"/>
    <property type="match status" value="5"/>
</dbReference>
<feature type="domain" description="PAS" evidence="6">
    <location>
        <begin position="7"/>
        <end position="80"/>
    </location>
</feature>
<keyword evidence="3" id="KW-0597">Phosphoprotein</keyword>
<gene>
    <name evidence="8" type="ORF">AB4875_11880</name>
</gene>
<feature type="domain" description="PAS" evidence="6">
    <location>
        <begin position="497"/>
        <end position="552"/>
    </location>
</feature>
<accession>A0ABV3TX29</accession>
<dbReference type="EC" id="2.7.13.3" evidence="2"/>
<keyword evidence="9" id="KW-1185">Reference proteome</keyword>
<dbReference type="PROSITE" id="PS50112">
    <property type="entry name" value="PAS"/>
    <property type="match status" value="6"/>
</dbReference>
<dbReference type="Proteomes" id="UP001557484">
    <property type="component" value="Unassembled WGS sequence"/>
</dbReference>
<feature type="domain" description="PAS" evidence="6">
    <location>
        <begin position="263"/>
        <end position="318"/>
    </location>
</feature>
<evidence type="ECO:0000256" key="5">
    <source>
        <dbReference type="ARBA" id="ARBA00022777"/>
    </source>
</evidence>
<feature type="domain" description="PAC" evidence="7">
    <location>
        <begin position="82"/>
        <end position="134"/>
    </location>
</feature>
<feature type="domain" description="PAC" evidence="7">
    <location>
        <begin position="685"/>
        <end position="737"/>
    </location>
</feature>
<comment type="catalytic activity">
    <reaction evidence="1">
        <text>ATP + protein L-histidine = ADP + protein N-phospho-L-histidine.</text>
        <dbReference type="EC" id="2.7.13.3"/>
    </reaction>
</comment>
<evidence type="ECO:0000256" key="2">
    <source>
        <dbReference type="ARBA" id="ARBA00012438"/>
    </source>
</evidence>
<evidence type="ECO:0000259" key="6">
    <source>
        <dbReference type="PROSITE" id="PS50112"/>
    </source>
</evidence>
<dbReference type="InterPro" id="IPR052162">
    <property type="entry name" value="Sensor_kinase/Photoreceptor"/>
</dbReference>
<dbReference type="CDD" id="cd00130">
    <property type="entry name" value="PAS"/>
    <property type="match status" value="6"/>
</dbReference>
<keyword evidence="4" id="KW-0808">Transferase</keyword>
<proteinExistence type="predicted"/>
<evidence type="ECO:0000259" key="7">
    <source>
        <dbReference type="PROSITE" id="PS50113"/>
    </source>
</evidence>
<dbReference type="EMBL" id="JBFRYB010000001">
    <property type="protein sequence ID" value="MEX1666186.1"/>
    <property type="molecule type" value="Genomic_DNA"/>
</dbReference>
<dbReference type="PANTHER" id="PTHR43304">
    <property type="entry name" value="PHYTOCHROME-LIKE PROTEIN CPH1"/>
    <property type="match status" value="1"/>
</dbReference>
<evidence type="ECO:0000313" key="8">
    <source>
        <dbReference type="EMBL" id="MEX1666186.1"/>
    </source>
</evidence>
<feature type="domain" description="PAS" evidence="6">
    <location>
        <begin position="380"/>
        <end position="435"/>
    </location>
</feature>
<dbReference type="InterPro" id="IPR000700">
    <property type="entry name" value="PAS-assoc_C"/>
</dbReference>
<comment type="caution">
    <text evidence="8">The sequence shown here is derived from an EMBL/GenBank/DDBJ whole genome shotgun (WGS) entry which is preliminary data.</text>
</comment>